<dbReference type="Proteomes" id="UP000010862">
    <property type="component" value="Chromosome 2"/>
</dbReference>
<dbReference type="EMBL" id="CP003369">
    <property type="protein sequence ID" value="AGB29740.1"/>
    <property type="molecule type" value="Genomic_DNA"/>
</dbReference>
<reference evidence="2" key="2">
    <citation type="submission" date="2012-02" db="EMBL/GenBank/DDBJ databases">
        <title>Complete sequence of chromosome 2 of Prevotella dentalis DSM 3688.</title>
        <authorList>
            <consortium name="US DOE Joint Genome Institute (JGI-PGF)"/>
            <person name="Lucas S."/>
            <person name="Copeland A."/>
            <person name="Lapidus A."/>
            <person name="Glavina del Rio T."/>
            <person name="Dalin E."/>
            <person name="Tice H."/>
            <person name="Bruce D."/>
            <person name="Goodwin L."/>
            <person name="Pitluck S."/>
            <person name="Peters L."/>
            <person name="Mikhailova N."/>
            <person name="Chertkov O."/>
            <person name="Kyrpides N."/>
            <person name="Mavromatis K."/>
            <person name="Ivanova N."/>
            <person name="Brettin T."/>
            <person name="Detter J.C."/>
            <person name="Han C."/>
            <person name="Larimer F."/>
            <person name="Land M."/>
            <person name="Hauser L."/>
            <person name="Markowitz V."/>
            <person name="Cheng J.-F."/>
            <person name="Hugenholtz P."/>
            <person name="Woyke T."/>
            <person name="Wu D."/>
            <person name="Gronow S."/>
            <person name="Wellnitz S."/>
            <person name="Brambilla E."/>
            <person name="Klenk H.-P."/>
            <person name="Eisen J.A."/>
        </authorList>
    </citation>
    <scope>NUCLEOTIDE SEQUENCE</scope>
    <source>
        <strain evidence="2">DSM 3688</strain>
    </source>
</reference>
<dbReference type="RefSeq" id="WP_005847881.1">
    <property type="nucleotide sequence ID" value="NC_019968.1"/>
</dbReference>
<dbReference type="KEGG" id="pdt:Prede_2595"/>
<organism evidence="4 5">
    <name type="scientific">Prevotella dentalis (strain ATCC 49559 / DSM 3688 / JCM 13448 / NCTC 12043 / ES 2772)</name>
    <name type="common">Mitsuokella dentalis</name>
    <dbReference type="NCBI Taxonomy" id="908937"/>
    <lineage>
        <taxon>Bacteria</taxon>
        <taxon>Pseudomonadati</taxon>
        <taxon>Bacteroidota</taxon>
        <taxon>Bacteroidia</taxon>
        <taxon>Bacteroidales</taxon>
        <taxon>Prevotellaceae</taxon>
        <taxon>Prevotella</taxon>
    </lineage>
</organism>
<dbReference type="AlphaFoldDB" id="F9D798"/>
<evidence type="ECO:0000313" key="6">
    <source>
        <dbReference type="Proteomes" id="UP000010862"/>
    </source>
</evidence>
<evidence type="ECO:0000313" key="2">
    <source>
        <dbReference type="EMBL" id="AGB29740.1"/>
    </source>
</evidence>
<evidence type="ECO:0000313" key="5">
    <source>
        <dbReference type="Proteomes" id="UP000007820"/>
    </source>
</evidence>
<proteinExistence type="predicted"/>
<reference evidence="4 5" key="1">
    <citation type="submission" date="2011-04" db="EMBL/GenBank/DDBJ databases">
        <authorList>
            <person name="Muzny D."/>
            <person name="Qin X."/>
            <person name="Deng J."/>
            <person name="Jiang H."/>
            <person name="Liu Y."/>
            <person name="Qu J."/>
            <person name="Song X.-Z."/>
            <person name="Zhang L."/>
            <person name="Thornton R."/>
            <person name="Coyle M."/>
            <person name="Francisco L."/>
            <person name="Jackson L."/>
            <person name="Javaid M."/>
            <person name="Korchina V."/>
            <person name="Kovar C."/>
            <person name="Mata R."/>
            <person name="Mathew T."/>
            <person name="Ngo R."/>
            <person name="Nguyen L."/>
            <person name="Nguyen N."/>
            <person name="Okwuonu G."/>
            <person name="Ongeri F."/>
            <person name="Pham C."/>
            <person name="Simmons D."/>
            <person name="Wilczek-Boney K."/>
            <person name="Hale W."/>
            <person name="Jakkamsetti A."/>
            <person name="Pham P."/>
            <person name="Ruth R."/>
            <person name="San Lucas F."/>
            <person name="Warren J."/>
            <person name="Zhang J."/>
            <person name="Zhao Z."/>
            <person name="Zhou C."/>
            <person name="Zhu D."/>
            <person name="Lee S."/>
            <person name="Bess C."/>
            <person name="Blankenburg K."/>
            <person name="Forbes L."/>
            <person name="Fu Q."/>
            <person name="Gubbala S."/>
            <person name="Hirani K."/>
            <person name="Jayaseelan J.C."/>
            <person name="Lara F."/>
            <person name="Munidasa M."/>
            <person name="Palculict T."/>
            <person name="Patil S."/>
            <person name="Pu L.-L."/>
            <person name="Saada N."/>
            <person name="Tang L."/>
            <person name="Weissenberger G."/>
            <person name="Zhu Y."/>
            <person name="Hemphill L."/>
            <person name="Shang Y."/>
            <person name="Youmans B."/>
            <person name="Ayvaz T."/>
            <person name="Ross M."/>
            <person name="Santibanez J."/>
            <person name="Aqrawi P."/>
            <person name="Gross S."/>
            <person name="Joshi V."/>
            <person name="Fowler G."/>
            <person name="Nazareth L."/>
            <person name="Reid J."/>
            <person name="Worley K."/>
            <person name="Petrosino J."/>
            <person name="Highlander S."/>
            <person name="Gibbs R."/>
        </authorList>
    </citation>
    <scope>NUCLEOTIDE SEQUENCE [LARGE SCALE GENOMIC DNA]</scope>
    <source>
        <strain evidence="4 5">DSM 3688</strain>
    </source>
</reference>
<dbReference type="KEGG" id="pdt:Prede_2494"/>
<dbReference type="Proteomes" id="UP000007820">
    <property type="component" value="Unassembled WGS sequence"/>
</dbReference>
<dbReference type="EMBL" id="AFPW01000053">
    <property type="protein sequence ID" value="EGQ11464.1"/>
    <property type="molecule type" value="Genomic_DNA"/>
</dbReference>
<dbReference type="NCBIfam" id="TIGR01641">
    <property type="entry name" value="phageSPP1_gp7"/>
    <property type="match status" value="1"/>
</dbReference>
<evidence type="ECO:0000313" key="4">
    <source>
        <dbReference type="EMBL" id="EGQ11464.1"/>
    </source>
</evidence>
<evidence type="ECO:0000259" key="1">
    <source>
        <dbReference type="Pfam" id="PF04233"/>
    </source>
</evidence>
<evidence type="ECO:0000313" key="3">
    <source>
        <dbReference type="EMBL" id="AGB29829.1"/>
    </source>
</evidence>
<dbReference type="eggNOG" id="COG2369">
    <property type="taxonomic scope" value="Bacteria"/>
</dbReference>
<feature type="domain" description="Phage head morphogenesis" evidence="1">
    <location>
        <begin position="117"/>
        <end position="205"/>
    </location>
</feature>
<dbReference type="PATRIC" id="fig|908937.9.peg.2636"/>
<dbReference type="OrthoDB" id="9813502at2"/>
<dbReference type="Pfam" id="PF04233">
    <property type="entry name" value="Phage_Mu_F"/>
    <property type="match status" value="1"/>
</dbReference>
<protein>
    <submittedName>
        <fullName evidence="4">Phage Mu protein F like protein domain protein</fullName>
    </submittedName>
    <submittedName>
        <fullName evidence="2">Phage putative head morphogenesis protein, SPP1 gp7 family</fullName>
    </submittedName>
</protein>
<gene>
    <name evidence="2" type="ordered locus">Prede_2494</name>
    <name evidence="3" type="ordered locus">Prede_2595</name>
    <name evidence="4" type="ORF">HMPREF9136_2726</name>
</gene>
<dbReference type="EMBL" id="CP003369">
    <property type="protein sequence ID" value="AGB29829.1"/>
    <property type="molecule type" value="Genomic_DNA"/>
</dbReference>
<dbReference type="STRING" id="908937.Prede_2494"/>
<dbReference type="InterPro" id="IPR006528">
    <property type="entry name" value="Phage_head_morphogenesis_dom"/>
</dbReference>
<accession>F9D798</accession>
<name>F9D798_PREDD</name>
<dbReference type="HOGENOM" id="CLU_578335_0_0_10"/>
<sequence>MERLYGGDGDYLAKDGTPPDFNDSLFSDAARKVYEHGGFNPSMLLSPEAQRVTGETFRVLNTAISAHIDHVMPETERHALEHNAFIFSGLKTFHSLREVGLSMLDAKGNIKPFGDFLKEVTAINEKYNKNYLDAEYHHAVRSVEMANKWIQFKEDGDRYDLQYRTAEDSKVRTSHQQLDRITLALDDPFWESYFPPNGWRCRCDVVQVRKGKYPLSDPDMSLGLGDDATAEPKQRMFRSNPGKSLKLFPEQHPYNKVPTEVKKMVEEMPEPLKAPEEAVDFINASEVRKKWFERGFSQLIVTQRKGVNGYTDTKGLIAMTRERMDGVLSGISKVRTGQELTEKEADAMATLWHEITHNRSKPGMIRMGRDQTKFMELANEFVARKTLPEFYEGLGGKIQHPEFMNDRKSTGYNNMVNCYDRLIGLTGSDPGKVLDDVKEHLFNQPYDKQQDGLAMALYKNGAKLPDGRKLKKTEIKKLVKRCLFGNATIDNMIESLVVK</sequence>
<keyword evidence="6" id="KW-1185">Reference proteome</keyword>